<dbReference type="STRING" id="71451.RV07_GL000075"/>
<dbReference type="Gene3D" id="2.60.40.1140">
    <property type="entry name" value="Collagen-binding surface protein Cna, B-type domain"/>
    <property type="match status" value="1"/>
</dbReference>
<reference evidence="4 6" key="2">
    <citation type="submission" date="2013-03" db="EMBL/GenBank/DDBJ databases">
        <title>The Genome Sequence of Enterococcus malodoratus ATCC_43197 (PacBio/Illumina hybrid assembly).</title>
        <authorList>
            <consortium name="The Broad Institute Genomics Platform"/>
            <consortium name="The Broad Institute Genome Sequencing Center for Infectious Disease"/>
            <person name="Earl A."/>
            <person name="Russ C."/>
            <person name="Gilmore M."/>
            <person name="Surin D."/>
            <person name="Walker B."/>
            <person name="Young S."/>
            <person name="Zeng Q."/>
            <person name="Gargeya S."/>
            <person name="Fitzgerald M."/>
            <person name="Haas B."/>
            <person name="Abouelleil A."/>
            <person name="Allen A.W."/>
            <person name="Alvarado L."/>
            <person name="Arachchi H.M."/>
            <person name="Berlin A.M."/>
            <person name="Chapman S.B."/>
            <person name="Gainer-Dewar J."/>
            <person name="Goldberg J."/>
            <person name="Griggs A."/>
            <person name="Gujja S."/>
            <person name="Hansen M."/>
            <person name="Howarth C."/>
            <person name="Imamovic A."/>
            <person name="Ireland A."/>
            <person name="Larimer J."/>
            <person name="McCowan C."/>
            <person name="Murphy C."/>
            <person name="Pearson M."/>
            <person name="Poon T.W."/>
            <person name="Priest M."/>
            <person name="Roberts A."/>
            <person name="Saif S."/>
            <person name="Shea T."/>
            <person name="Sisk P."/>
            <person name="Sykes S."/>
            <person name="Wortman J."/>
            <person name="Nusbaum C."/>
            <person name="Birren B."/>
        </authorList>
    </citation>
    <scope>NUCLEOTIDE SEQUENCE [LARGE SCALE GENOMIC DNA]</scope>
    <source>
        <strain evidence="4 6">ATCC 43197</strain>
    </source>
</reference>
<evidence type="ECO:0000313" key="6">
    <source>
        <dbReference type="Proteomes" id="UP000014148"/>
    </source>
</evidence>
<proteinExistence type="predicted"/>
<dbReference type="SMART" id="SM00327">
    <property type="entry name" value="VWA"/>
    <property type="match status" value="1"/>
</dbReference>
<dbReference type="InterPro" id="IPR041033">
    <property type="entry name" value="SpaA_PFL_dom_1"/>
</dbReference>
<dbReference type="RefSeq" id="WP_010742952.1">
    <property type="nucleotide sequence ID" value="NZ_KB946253.1"/>
</dbReference>
<dbReference type="PROSITE" id="PS50234">
    <property type="entry name" value="VWFA"/>
    <property type="match status" value="1"/>
</dbReference>
<dbReference type="InterPro" id="IPR036465">
    <property type="entry name" value="vWFA_dom_sf"/>
</dbReference>
<feature type="transmembrane region" description="Helical" evidence="1">
    <location>
        <begin position="1057"/>
        <end position="1078"/>
    </location>
</feature>
<dbReference type="InterPro" id="IPR049319">
    <property type="entry name" value="GBS104-like_Ig"/>
</dbReference>
<dbReference type="InterPro" id="IPR002035">
    <property type="entry name" value="VWF_A"/>
</dbReference>
<dbReference type="AlphaFoldDB" id="R2NIL0"/>
<name>R2NIL0_9ENTE</name>
<keyword evidence="6" id="KW-1185">Reference proteome</keyword>
<dbReference type="PATRIC" id="fig|1158601.3.peg.4149"/>
<evidence type="ECO:0000313" key="4">
    <source>
        <dbReference type="EMBL" id="EOT70079.1"/>
    </source>
</evidence>
<dbReference type="Gene3D" id="3.40.50.410">
    <property type="entry name" value="von Willebrand factor, type A domain"/>
    <property type="match status" value="1"/>
</dbReference>
<keyword evidence="1" id="KW-1133">Transmembrane helix</keyword>
<dbReference type="Proteomes" id="UP000014148">
    <property type="component" value="Unassembled WGS sequence"/>
</dbReference>
<sequence>MVWNKIGFIMTVFAIIFLTCLEILPITAIVFAETKEICLMDKGGIKVSYSTETSNKENVFRIKFDHRASTENTQQRLKIKLLSETGRVIDYSPINEMEKEEDWLIEKGFTSSAKKEIPIVLPKEETKLQMFIEMDERVKHPTNQDERKVNKNILAQTESYWLEVATNSNQYSPNKETEKSTNASISLEKTKLLQAGPEIPATAQASLSGQNDLYKNKLPKYLFGSSIGDYPEHSWVPNNQLNVINHQGGYEKQAADVWDGVDHWDVAADDHTKSYIHYGQMTKPNLSIRKLVKETNVENEFDVQMDIRGYLNYDPGVDLVFLLDNSYSMRELKRKPDASNAFTSLINQLESMHVANTDNIRIGGNIFAAYQPEIGWNDSQTVVDISNSPAKWKSLDTNYRNLEPDGNTHTERALATARDLFQKADATGKRKKILFLLTDGGPTHSWTPTEAIADNSMYFDPIRITKVNDKVGNQYRVGTTLGNGNLPLEMTTKIRVPYNPQNPPIPPNSLRITSHLTPANSMAQSLKESDIEIHSLALEISAKGSNPNEKHSDAELLRGLYKMASKKRDAAGDTQNDYFFYEAKRSSEIADYLKQWYNTIVRTVDQGEITDDLGDMVELVGNPENPKQIKHGQEKDITATDMPKIATANNKRTINVSNLNLSDGQEVQLTYRVRLKTDDTNFKSGTWYQVNKSSTFSPTPERTTDKLDFGIPSVKAPIKFEDFDIPVEVQWENDNADHWKMREDVTAVLQKKEGANWTDQKQLTLKNDASTKGKFMDVPGDPAINYRVIQRVGNSDKVIGYAKPAYTPNNFHSNDLPTEGVIIKNRLMTTDTSFKKVGHDGSTPFTGNDKPKFTATLTEKNIVAEKDVAPTDDGTVTFKDLPIGIFNVEETTVPTGYIKIKDFAITVSEKDDGSGVEATIDGKNTDVTKTNKLKPFELVVHKTDNTDTALKGAAFRLTGVENTYNKTLENGPTFTFTGLEPGTYELAETKTPNGFIGLDKKIQIRITPQGTVVIESHPQVEGIGGITASGNKLEVTVKNEPHVGTLPSTGSLAGQKILFISALCLVLGVSLTIGYLYWSRQKAH</sequence>
<accession>R2NIL0</accession>
<comment type="caution">
    <text evidence="3">The sequence shown here is derived from an EMBL/GenBank/DDBJ whole genome shotgun (WGS) entry which is preliminary data.</text>
</comment>
<feature type="transmembrane region" description="Helical" evidence="1">
    <location>
        <begin position="7"/>
        <end position="32"/>
    </location>
</feature>
<keyword evidence="1" id="KW-0472">Membrane</keyword>
<dbReference type="Pfam" id="PF21426">
    <property type="entry name" value="GBS104-like_Ig"/>
    <property type="match status" value="1"/>
</dbReference>
<dbReference type="Gene3D" id="2.60.40.2110">
    <property type="match status" value="1"/>
</dbReference>
<protein>
    <recommendedName>
        <fullName evidence="2">VWFA domain-containing protein</fullName>
    </recommendedName>
</protein>
<gene>
    <name evidence="4" type="ORF">I585_01558</name>
    <name evidence="3" type="ORF">UAI_04181</name>
</gene>
<dbReference type="InterPro" id="IPR013783">
    <property type="entry name" value="Ig-like_fold"/>
</dbReference>
<dbReference type="CDD" id="cd00198">
    <property type="entry name" value="vWFA"/>
    <property type="match status" value="1"/>
</dbReference>
<feature type="domain" description="VWFA" evidence="2">
    <location>
        <begin position="318"/>
        <end position="600"/>
    </location>
</feature>
<dbReference type="Pfam" id="PF17802">
    <property type="entry name" value="SpaA"/>
    <property type="match status" value="2"/>
</dbReference>
<dbReference type="eggNOG" id="COG2304">
    <property type="taxonomic scope" value="Bacteria"/>
</dbReference>
<keyword evidence="1" id="KW-0812">Transmembrane</keyword>
<evidence type="ECO:0000256" key="1">
    <source>
        <dbReference type="SAM" id="Phobius"/>
    </source>
</evidence>
<dbReference type="EMBL" id="AJAK01000031">
    <property type="protein sequence ID" value="EOH71897.1"/>
    <property type="molecule type" value="Genomic_DNA"/>
</dbReference>
<dbReference type="Proteomes" id="UP000013783">
    <property type="component" value="Unassembled WGS sequence"/>
</dbReference>
<dbReference type="EMBL" id="ASWA01000002">
    <property type="protein sequence ID" value="EOT70079.1"/>
    <property type="molecule type" value="Genomic_DNA"/>
</dbReference>
<dbReference type="SUPFAM" id="SSF53300">
    <property type="entry name" value="vWA-like"/>
    <property type="match status" value="1"/>
</dbReference>
<evidence type="ECO:0000259" key="2">
    <source>
        <dbReference type="PROSITE" id="PS50234"/>
    </source>
</evidence>
<evidence type="ECO:0000313" key="3">
    <source>
        <dbReference type="EMBL" id="EOH71897.1"/>
    </source>
</evidence>
<dbReference type="Pfam" id="PF00092">
    <property type="entry name" value="VWA"/>
    <property type="match status" value="1"/>
</dbReference>
<reference evidence="3 5" key="1">
    <citation type="submission" date="2013-02" db="EMBL/GenBank/DDBJ databases">
        <title>The Genome Sequence of Enterococcus malodoratus ATCC_43197.</title>
        <authorList>
            <consortium name="The Broad Institute Genome Sequencing Platform"/>
            <consortium name="The Broad Institute Genome Sequencing Center for Infectious Disease"/>
            <person name="Earl A.M."/>
            <person name="Gilmore M.S."/>
            <person name="Lebreton F."/>
            <person name="Walker B."/>
            <person name="Young S.K."/>
            <person name="Zeng Q."/>
            <person name="Gargeya S."/>
            <person name="Fitzgerald M."/>
            <person name="Haas B."/>
            <person name="Abouelleil A."/>
            <person name="Alvarado L."/>
            <person name="Arachchi H.M."/>
            <person name="Berlin A.M."/>
            <person name="Chapman S.B."/>
            <person name="Dewar J."/>
            <person name="Goldberg J."/>
            <person name="Griggs A."/>
            <person name="Gujja S."/>
            <person name="Hansen M."/>
            <person name="Howarth C."/>
            <person name="Imamovic A."/>
            <person name="Larimer J."/>
            <person name="McCowan C."/>
            <person name="Murphy C."/>
            <person name="Neiman D."/>
            <person name="Pearson M."/>
            <person name="Priest M."/>
            <person name="Roberts A."/>
            <person name="Saif S."/>
            <person name="Shea T."/>
            <person name="Sisk P."/>
            <person name="Sykes S."/>
            <person name="Wortman J."/>
            <person name="Nusbaum C."/>
            <person name="Birren B."/>
        </authorList>
    </citation>
    <scope>NUCLEOTIDE SEQUENCE [LARGE SCALE GENOMIC DNA]</scope>
    <source>
        <strain evidence="3 5">ATCC 43197</strain>
    </source>
</reference>
<organism evidence="3 5">
    <name type="scientific">Enterococcus malodoratus ATCC 43197</name>
    <dbReference type="NCBI Taxonomy" id="1158601"/>
    <lineage>
        <taxon>Bacteria</taxon>
        <taxon>Bacillati</taxon>
        <taxon>Bacillota</taxon>
        <taxon>Bacilli</taxon>
        <taxon>Lactobacillales</taxon>
        <taxon>Enterococcaceae</taxon>
        <taxon>Enterococcus</taxon>
    </lineage>
</organism>
<dbReference type="eggNOG" id="COG4932">
    <property type="taxonomic scope" value="Bacteria"/>
</dbReference>
<evidence type="ECO:0000313" key="5">
    <source>
        <dbReference type="Proteomes" id="UP000013783"/>
    </source>
</evidence>
<dbReference type="Gene3D" id="2.60.40.10">
    <property type="entry name" value="Immunoglobulins"/>
    <property type="match status" value="2"/>
</dbReference>